<gene>
    <name evidence="1" type="ORF">DRW41_00015</name>
</gene>
<dbReference type="SUPFAM" id="SSF52540">
    <property type="entry name" value="P-loop containing nucleoside triphosphate hydrolases"/>
    <property type="match status" value="1"/>
</dbReference>
<protein>
    <submittedName>
        <fullName evidence="1">DNA topology modulation protein FlaR</fullName>
    </submittedName>
</protein>
<proteinExistence type="predicted"/>
<sequence length="172" mass="20384">MQASAVKRIRIIGSVGSGKTTLARSLSEEWGIPYYELDNVVWERNPAGDRRRTEEERTELLDTLIKSEAWVIEGVHNEEWAAGSFREADVIVFLDPAYSVRTYRIIKRFILQKLGRETAHYEVTYRIFLKMFKWNKYFEQNGKPNFFKNYALYTDKIIVLKNKSQLKQFLYQ</sequence>
<evidence type="ECO:0000313" key="2">
    <source>
        <dbReference type="Proteomes" id="UP000257144"/>
    </source>
</evidence>
<dbReference type="Pfam" id="PF13238">
    <property type="entry name" value="AAA_18"/>
    <property type="match status" value="1"/>
</dbReference>
<dbReference type="InterPro" id="IPR052922">
    <property type="entry name" value="Cytidylate_Kinase-2"/>
</dbReference>
<dbReference type="Proteomes" id="UP000257144">
    <property type="component" value="Unassembled WGS sequence"/>
</dbReference>
<keyword evidence="2" id="KW-1185">Reference proteome</keyword>
<dbReference type="InterPro" id="IPR027417">
    <property type="entry name" value="P-loop_NTPase"/>
</dbReference>
<dbReference type="OrthoDB" id="1201990at2"/>
<evidence type="ECO:0000313" key="1">
    <source>
        <dbReference type="EMBL" id="RDU38001.1"/>
    </source>
</evidence>
<organism evidence="1 2">
    <name type="scientific">Neobacillus piezotolerans</name>
    <dbReference type="NCBI Taxonomy" id="2259171"/>
    <lineage>
        <taxon>Bacteria</taxon>
        <taxon>Bacillati</taxon>
        <taxon>Bacillota</taxon>
        <taxon>Bacilli</taxon>
        <taxon>Bacillales</taxon>
        <taxon>Bacillaceae</taxon>
        <taxon>Neobacillus</taxon>
    </lineage>
</organism>
<dbReference type="EMBL" id="QNQT01000001">
    <property type="protein sequence ID" value="RDU38001.1"/>
    <property type="molecule type" value="Genomic_DNA"/>
</dbReference>
<accession>A0A3D8GV15</accession>
<dbReference type="PANTHER" id="PTHR37816">
    <property type="entry name" value="YALI0E33011P"/>
    <property type="match status" value="1"/>
</dbReference>
<reference evidence="1 2" key="1">
    <citation type="submission" date="2018-07" db="EMBL/GenBank/DDBJ databases">
        <title>Bacillus sp. YLB-04 draft genome sequence.</title>
        <authorList>
            <person name="Yu L."/>
            <person name="Tang X."/>
        </authorList>
    </citation>
    <scope>NUCLEOTIDE SEQUENCE [LARGE SCALE GENOMIC DNA]</scope>
    <source>
        <strain evidence="1 2">YLB-04</strain>
    </source>
</reference>
<dbReference type="PANTHER" id="PTHR37816:SF2">
    <property type="entry name" value="DNA TOPOLOGY MODULATION PROTEIN FLAR-RELATED PROTEIN"/>
    <property type="match status" value="1"/>
</dbReference>
<dbReference type="AlphaFoldDB" id="A0A3D8GV15"/>
<dbReference type="Gene3D" id="3.40.50.300">
    <property type="entry name" value="P-loop containing nucleotide triphosphate hydrolases"/>
    <property type="match status" value="1"/>
</dbReference>
<name>A0A3D8GV15_9BACI</name>
<comment type="caution">
    <text evidence="1">The sequence shown here is derived from an EMBL/GenBank/DDBJ whole genome shotgun (WGS) entry which is preliminary data.</text>
</comment>